<dbReference type="Proteomes" id="UP000006216">
    <property type="component" value="Chromosome"/>
</dbReference>
<name>I6U6K6_9EURY</name>
<proteinExistence type="predicted"/>
<dbReference type="KEGG" id="pfi:PFC_02950"/>
<sequence length="44" mass="5026">MEVEEELIERAVELLDGIPGWLVEFGYTFPLKDILDGPRESTAF</sequence>
<dbReference type="EMBL" id="CP003685">
    <property type="protein sequence ID" value="AFN03547.1"/>
    <property type="molecule type" value="Genomic_DNA"/>
</dbReference>
<reference evidence="1 2" key="1">
    <citation type="journal article" date="2012" name="J. Bacteriol.">
        <title>Genome Sequencing of a Genetically-Tractable Pyrococcus furiosus Strain Reveals a Highly Dynamic Genome.</title>
        <authorList>
            <person name="Bridger S.L."/>
            <person name="Lancaster W.A."/>
            <person name="Poole F.L.II."/>
            <person name="Schut G.J."/>
            <person name="Adams M.W."/>
        </authorList>
    </citation>
    <scope>NUCLEOTIDE SEQUENCE [LARGE SCALE GENOMIC DNA]</scope>
    <source>
        <strain evidence="1 2">COM1</strain>
    </source>
</reference>
<gene>
    <name evidence="1" type="ORF">PFC_02950</name>
</gene>
<evidence type="ECO:0000313" key="1">
    <source>
        <dbReference type="EMBL" id="AFN03547.1"/>
    </source>
</evidence>
<dbReference type="Gene3D" id="1.10.8.60">
    <property type="match status" value="1"/>
</dbReference>
<dbReference type="AlphaFoldDB" id="I6U6K6"/>
<organism evidence="2">
    <name type="scientific">Pyrococcus furiosus COM1</name>
    <dbReference type="NCBI Taxonomy" id="1185654"/>
    <lineage>
        <taxon>Archaea</taxon>
        <taxon>Methanobacteriati</taxon>
        <taxon>Methanobacteriota</taxon>
        <taxon>Thermococci</taxon>
        <taxon>Thermococcales</taxon>
        <taxon>Thermococcaceae</taxon>
        <taxon>Pyrococcus</taxon>
    </lineage>
</organism>
<protein>
    <submittedName>
        <fullName evidence="1">ATPase 1</fullName>
    </submittedName>
</protein>
<dbReference type="HOGENOM" id="CLU_3210889_0_0_2"/>
<accession>I6U6K6</accession>
<evidence type="ECO:0000313" key="2">
    <source>
        <dbReference type="Proteomes" id="UP000006216"/>
    </source>
</evidence>